<dbReference type="EMBL" id="CWGI01000001">
    <property type="protein sequence ID" value="CRX37051.1"/>
    <property type="molecule type" value="Genomic_DNA"/>
</dbReference>
<keyword evidence="1" id="KW-1133">Transmembrane helix</keyword>
<evidence type="ECO:0000256" key="1">
    <source>
        <dbReference type="SAM" id="Phobius"/>
    </source>
</evidence>
<keyword evidence="1" id="KW-0812">Transmembrane</keyword>
<accession>A0A0G7ZN56</accession>
<keyword evidence="1" id="KW-0472">Membrane</keyword>
<dbReference type="InterPro" id="IPR038379">
    <property type="entry name" value="SecE_sf"/>
</dbReference>
<evidence type="ECO:0000313" key="3">
    <source>
        <dbReference type="Proteomes" id="UP000242141"/>
    </source>
</evidence>
<reference evidence="3" key="1">
    <citation type="submission" date="2015-05" db="EMBL/GenBank/DDBJ databases">
        <authorList>
            <person name="Collingro A."/>
        </authorList>
    </citation>
    <scope>NUCLEOTIDE SEQUENCE [LARGE SCALE GENOMIC DNA]</scope>
    <source>
        <strain evidence="3">Ps</strain>
    </source>
</reference>
<proteinExistence type="predicted"/>
<name>A0A0G7ZN56_9MOLU</name>
<organism evidence="2 3">
    <name type="scientific">Candidatus Hepatoplasma crinochetorum</name>
    <dbReference type="NCBI Taxonomy" id="295596"/>
    <lineage>
        <taxon>Bacteria</taxon>
        <taxon>Bacillati</taxon>
        <taxon>Mycoplasmatota</taxon>
        <taxon>Mollicutes</taxon>
        <taxon>Candidatus Hepatoplasmataceae</taxon>
        <taxon>Candidatus Hepatoplasma</taxon>
    </lineage>
</organism>
<dbReference type="AlphaFoldDB" id="A0A0G7ZN56"/>
<dbReference type="Proteomes" id="UP000242141">
    <property type="component" value="Unassembled WGS sequence"/>
</dbReference>
<evidence type="ECO:0000313" key="2">
    <source>
        <dbReference type="EMBL" id="CRX37051.1"/>
    </source>
</evidence>
<protein>
    <recommendedName>
        <fullName evidence="4">Preprotein translocase subunit SecE</fullName>
    </recommendedName>
</protein>
<sequence>MNFFKRLALQFRTIRWAKFKQVLKVFFLTLLVIVILTVIIVLFSWGVTSLIDYLS</sequence>
<keyword evidence="3" id="KW-1185">Reference proteome</keyword>
<feature type="transmembrane region" description="Helical" evidence="1">
    <location>
        <begin position="21"/>
        <end position="45"/>
    </location>
</feature>
<dbReference type="Gene3D" id="1.20.5.1030">
    <property type="entry name" value="Preprotein translocase secy subunit"/>
    <property type="match status" value="1"/>
</dbReference>
<evidence type="ECO:0008006" key="4">
    <source>
        <dbReference type="Google" id="ProtNLM"/>
    </source>
</evidence>
<gene>
    <name evidence="2" type="ORF">HEPPS_02550</name>
</gene>